<dbReference type="RefSeq" id="WP_089893611.1">
    <property type="nucleotide sequence ID" value="NZ_FOJG01000001.1"/>
</dbReference>
<feature type="domain" description="Protein FecR C-terminal" evidence="3">
    <location>
        <begin position="326"/>
        <end position="392"/>
    </location>
</feature>
<evidence type="ECO:0000313" key="4">
    <source>
        <dbReference type="EMBL" id="SEW32809.1"/>
    </source>
</evidence>
<dbReference type="InterPro" id="IPR032508">
    <property type="entry name" value="FecR_C"/>
</dbReference>
<evidence type="ECO:0000259" key="2">
    <source>
        <dbReference type="Pfam" id="PF04773"/>
    </source>
</evidence>
<keyword evidence="1" id="KW-0472">Membrane</keyword>
<dbReference type="Pfam" id="PF04773">
    <property type="entry name" value="FecR"/>
    <property type="match status" value="1"/>
</dbReference>
<sequence>MQEQRVTYLLQQRLSGNETPAEQKELYTLLEDDSNMELLMEALTDLMWQAPADSAPVDTDARDTLLQSITSADITLPFVESLQPVKMIHRVWWAAAVVTGLLVAAGLYFFLRPVTPVKPSSVLAERYKNDIAPGGNKAMLTLADGSSIALDEAKNDTLGHQGNSSIIKLQNGQVAYRSSGADAPVSWNTLSTPRGGQYQLTLPDGTGVWLNAASSLHFPTSFAGNNRTVELTGEGYFEVAPLSGKPFQVKVNNTTVTVLGTHFNIMAYTNEKALAVSLLEGAVNVSHQGTVRKLLPGQQALIGSNNNITVTGADMMEAVAWKNGFFIFDRADIITVMRQLERWYDIEVVYEGAPPQMSFGGGMQRSLPLSGVLKILEKNGVLFKIEGRKITVLR</sequence>
<dbReference type="Pfam" id="PF16344">
    <property type="entry name" value="FecR_C"/>
    <property type="match status" value="1"/>
</dbReference>
<dbReference type="InterPro" id="IPR012373">
    <property type="entry name" value="Ferrdict_sens_TM"/>
</dbReference>
<evidence type="ECO:0000256" key="1">
    <source>
        <dbReference type="SAM" id="Phobius"/>
    </source>
</evidence>
<dbReference type="Gene3D" id="3.55.50.30">
    <property type="match status" value="1"/>
</dbReference>
<dbReference type="STRING" id="29529.SAMN04488122_1903"/>
<reference evidence="5" key="1">
    <citation type="submission" date="2016-10" db="EMBL/GenBank/DDBJ databases">
        <authorList>
            <person name="Varghese N."/>
            <person name="Submissions S."/>
        </authorList>
    </citation>
    <scope>NUCLEOTIDE SEQUENCE [LARGE SCALE GENOMIC DNA]</scope>
    <source>
        <strain evidence="5">DSM 3695</strain>
    </source>
</reference>
<accession>A0A1I0QYG4</accession>
<feature type="transmembrane region" description="Helical" evidence="1">
    <location>
        <begin position="91"/>
        <end position="111"/>
    </location>
</feature>
<keyword evidence="1" id="KW-1133">Transmembrane helix</keyword>
<dbReference type="Proteomes" id="UP000199310">
    <property type="component" value="Unassembled WGS sequence"/>
</dbReference>
<gene>
    <name evidence="4" type="ORF">SAMN04488122_1903</name>
</gene>
<dbReference type="OrthoDB" id="629393at2"/>
<dbReference type="AlphaFoldDB" id="A0A1I0QYG4"/>
<evidence type="ECO:0000259" key="3">
    <source>
        <dbReference type="Pfam" id="PF16344"/>
    </source>
</evidence>
<name>A0A1I0QYG4_9BACT</name>
<organism evidence="4 5">
    <name type="scientific">Chitinophaga arvensicola</name>
    <dbReference type="NCBI Taxonomy" id="29529"/>
    <lineage>
        <taxon>Bacteria</taxon>
        <taxon>Pseudomonadati</taxon>
        <taxon>Bacteroidota</taxon>
        <taxon>Chitinophagia</taxon>
        <taxon>Chitinophagales</taxon>
        <taxon>Chitinophagaceae</taxon>
        <taxon>Chitinophaga</taxon>
    </lineage>
</organism>
<protein>
    <recommendedName>
        <fullName evidence="6">FecR protein</fullName>
    </recommendedName>
</protein>
<evidence type="ECO:0008006" key="6">
    <source>
        <dbReference type="Google" id="ProtNLM"/>
    </source>
</evidence>
<dbReference type="PANTHER" id="PTHR30273">
    <property type="entry name" value="PERIPLASMIC SIGNAL SENSOR AND SIGMA FACTOR ACTIVATOR FECR-RELATED"/>
    <property type="match status" value="1"/>
</dbReference>
<keyword evidence="1" id="KW-0812">Transmembrane</keyword>
<dbReference type="EMBL" id="FOJG01000001">
    <property type="protein sequence ID" value="SEW32809.1"/>
    <property type="molecule type" value="Genomic_DNA"/>
</dbReference>
<dbReference type="InterPro" id="IPR006860">
    <property type="entry name" value="FecR"/>
</dbReference>
<dbReference type="GO" id="GO:0016989">
    <property type="term" value="F:sigma factor antagonist activity"/>
    <property type="evidence" value="ECO:0007669"/>
    <property type="project" value="TreeGrafter"/>
</dbReference>
<dbReference type="PANTHER" id="PTHR30273:SF2">
    <property type="entry name" value="PROTEIN FECR"/>
    <property type="match status" value="1"/>
</dbReference>
<proteinExistence type="predicted"/>
<feature type="domain" description="FecR protein" evidence="2">
    <location>
        <begin position="189"/>
        <end position="284"/>
    </location>
</feature>
<keyword evidence="5" id="KW-1185">Reference proteome</keyword>
<evidence type="ECO:0000313" key="5">
    <source>
        <dbReference type="Proteomes" id="UP000199310"/>
    </source>
</evidence>
<dbReference type="Gene3D" id="2.60.120.1440">
    <property type="match status" value="1"/>
</dbReference>